<comment type="caution">
    <text evidence="3">The sequence shown here is derived from an EMBL/GenBank/DDBJ whole genome shotgun (WGS) entry which is preliminary data.</text>
</comment>
<dbReference type="EMBL" id="WMBA01000005">
    <property type="protein sequence ID" value="MTD53363.1"/>
    <property type="molecule type" value="Genomic_DNA"/>
</dbReference>
<keyword evidence="4" id="KW-1185">Reference proteome</keyword>
<dbReference type="SUPFAM" id="SSF51556">
    <property type="entry name" value="Metallo-dependent hydrolases"/>
    <property type="match status" value="1"/>
</dbReference>
<feature type="domain" description="Amidohydrolase-related" evidence="2">
    <location>
        <begin position="208"/>
        <end position="375"/>
    </location>
</feature>
<dbReference type="InterPro" id="IPR032466">
    <property type="entry name" value="Metal_Hydrolase"/>
</dbReference>
<protein>
    <submittedName>
        <fullName evidence="3">Amidohydrolase family protein</fullName>
    </submittedName>
</protein>
<dbReference type="Pfam" id="PF04909">
    <property type="entry name" value="Amidohydro_2"/>
    <property type="match status" value="1"/>
</dbReference>
<evidence type="ECO:0000313" key="3">
    <source>
        <dbReference type="EMBL" id="MTD53363.1"/>
    </source>
</evidence>
<gene>
    <name evidence="3" type="ORF">GKO32_05115</name>
</gene>
<evidence type="ECO:0000259" key="2">
    <source>
        <dbReference type="Pfam" id="PF04909"/>
    </source>
</evidence>
<feature type="region of interest" description="Disordered" evidence="1">
    <location>
        <begin position="1"/>
        <end position="25"/>
    </location>
</feature>
<dbReference type="Gene3D" id="3.20.20.140">
    <property type="entry name" value="Metal-dependent hydrolases"/>
    <property type="match status" value="1"/>
</dbReference>
<keyword evidence="3" id="KW-0378">Hydrolase</keyword>
<organism evidence="3 4">
    <name type="scientific">Amycolatopsis pithecellobii</name>
    <dbReference type="NCBI Taxonomy" id="664692"/>
    <lineage>
        <taxon>Bacteria</taxon>
        <taxon>Bacillati</taxon>
        <taxon>Actinomycetota</taxon>
        <taxon>Actinomycetes</taxon>
        <taxon>Pseudonocardiales</taxon>
        <taxon>Pseudonocardiaceae</taxon>
        <taxon>Amycolatopsis</taxon>
    </lineage>
</organism>
<dbReference type="Proteomes" id="UP000440096">
    <property type="component" value="Unassembled WGS sequence"/>
</dbReference>
<accession>A0A6N7YWX1</accession>
<sequence>MSTCDGRHARPPHRHDCPRGPRQSEPRCSLASLGARHRRCHNPALSRNVLRYVARIGRCRAPGRHGPRNSTLVHYAGRMLIDAHVHAVDFLQQPASAGELLRGMDAAGVDRAVLFGLPVKKKWPSNEPRRPHYYLDGNSPCYYFSLTDEIIASLAAELPRDRFAATLCGFDPTDQVAVDHIQLVWERHDCWRGLGEIMLRHDDLTNLTHGENPSAAHPALDSVFAFAADQDCPVAVHHDSSSPGRPGEHEYVGQLDRMLTRHPGTTTIWCHAGVSRRVEPRRQHEVVEHLLDEHPRLHIDVSWQLLDLVLSDDGTPSPEWTKLITRHPDRFVLGTDLLGRPENWSELTIPLRRLLDALPGPARDAVGAGNALRLWWHE</sequence>
<evidence type="ECO:0000313" key="4">
    <source>
        <dbReference type="Proteomes" id="UP000440096"/>
    </source>
</evidence>
<dbReference type="GO" id="GO:0016787">
    <property type="term" value="F:hydrolase activity"/>
    <property type="evidence" value="ECO:0007669"/>
    <property type="project" value="UniProtKB-KW"/>
</dbReference>
<reference evidence="3 4" key="1">
    <citation type="submission" date="2019-11" db="EMBL/GenBank/DDBJ databases">
        <title>Draft genome of Amycolatopsis RM579.</title>
        <authorList>
            <person name="Duangmal K."/>
            <person name="Mingma R."/>
        </authorList>
    </citation>
    <scope>NUCLEOTIDE SEQUENCE [LARGE SCALE GENOMIC DNA]</scope>
    <source>
        <strain evidence="3 4">RM579</strain>
    </source>
</reference>
<dbReference type="OrthoDB" id="8673173at2"/>
<dbReference type="AlphaFoldDB" id="A0A6N7YWX1"/>
<proteinExistence type="predicted"/>
<dbReference type="InterPro" id="IPR006680">
    <property type="entry name" value="Amidohydro-rel"/>
</dbReference>
<evidence type="ECO:0000256" key="1">
    <source>
        <dbReference type="SAM" id="MobiDB-lite"/>
    </source>
</evidence>
<name>A0A6N7YWX1_9PSEU</name>